<comment type="caution">
    <text evidence="2">The sequence shown here is derived from an EMBL/GenBank/DDBJ whole genome shotgun (WGS) entry which is preliminary data.</text>
</comment>
<reference evidence="2 3" key="1">
    <citation type="submission" date="2018-02" db="EMBL/GenBank/DDBJ databases">
        <title>Draft genome sequences of Elsinoe sp., causing black scab on jojoba.</title>
        <authorList>
            <person name="Stodart B."/>
            <person name="Jeffress S."/>
            <person name="Ash G."/>
            <person name="Arun Chinnappa K."/>
        </authorList>
    </citation>
    <scope>NUCLEOTIDE SEQUENCE [LARGE SCALE GENOMIC DNA]</scope>
    <source>
        <strain evidence="2 3">Hillstone_2</strain>
    </source>
</reference>
<feature type="region of interest" description="Disordered" evidence="1">
    <location>
        <begin position="1"/>
        <end position="114"/>
    </location>
</feature>
<proteinExistence type="predicted"/>
<protein>
    <submittedName>
        <fullName evidence="2">Uncharacterized protein</fullName>
    </submittedName>
</protein>
<feature type="compositionally biased region" description="Basic and acidic residues" evidence="1">
    <location>
        <begin position="91"/>
        <end position="114"/>
    </location>
</feature>
<organism evidence="2 3">
    <name type="scientific">Elsinoe australis</name>
    <dbReference type="NCBI Taxonomy" id="40998"/>
    <lineage>
        <taxon>Eukaryota</taxon>
        <taxon>Fungi</taxon>
        <taxon>Dikarya</taxon>
        <taxon>Ascomycota</taxon>
        <taxon>Pezizomycotina</taxon>
        <taxon>Dothideomycetes</taxon>
        <taxon>Dothideomycetidae</taxon>
        <taxon>Myriangiales</taxon>
        <taxon>Elsinoaceae</taxon>
        <taxon>Elsinoe</taxon>
    </lineage>
</organism>
<name>A0A4U7AQB2_9PEZI</name>
<evidence type="ECO:0000313" key="2">
    <source>
        <dbReference type="EMBL" id="TKX18631.1"/>
    </source>
</evidence>
<dbReference type="Proteomes" id="UP000308133">
    <property type="component" value="Unassembled WGS sequence"/>
</dbReference>
<dbReference type="EMBL" id="PTQR01000128">
    <property type="protein sequence ID" value="TKX18631.1"/>
    <property type="molecule type" value="Genomic_DNA"/>
</dbReference>
<feature type="compositionally biased region" description="Low complexity" evidence="1">
    <location>
        <begin position="58"/>
        <end position="84"/>
    </location>
</feature>
<feature type="compositionally biased region" description="Polar residues" evidence="1">
    <location>
        <begin position="7"/>
        <end position="19"/>
    </location>
</feature>
<evidence type="ECO:0000256" key="1">
    <source>
        <dbReference type="SAM" id="MobiDB-lite"/>
    </source>
</evidence>
<accession>A0A4U7AQB2</accession>
<gene>
    <name evidence="2" type="ORF">C1H76_9421</name>
</gene>
<sequence>MDIGQLLNDSPRPQHSSRQSLHKSDTGPTACGMQQPRYEQDRTWSPQTQQDCDMYHCSTPESSNGSSPSYFSSSSSSRNSKTSSTKGKKPLKNDKPTTKKAPKYDEENTARQRDTREWRRDFLNRADRILSSTGCTKWEKQHGLAEEAAGIPGRHFNEEDILAMLINRAELLDRTLPYTDLSDKRVRGSLDRFDEMAEELQGTMGGWRGAGCGCRR</sequence>
<dbReference type="AlphaFoldDB" id="A0A4U7AQB2"/>
<evidence type="ECO:0000313" key="3">
    <source>
        <dbReference type="Proteomes" id="UP000308133"/>
    </source>
</evidence>